<evidence type="ECO:0000256" key="13">
    <source>
        <dbReference type="SAM" id="MobiDB-lite"/>
    </source>
</evidence>
<keyword evidence="9 12" id="KW-0201">Cytochrome c-type biogenesis</keyword>
<evidence type="ECO:0000256" key="7">
    <source>
        <dbReference type="ARBA" id="ARBA00022519"/>
    </source>
</evidence>
<keyword evidence="15" id="KW-1185">Reference proteome</keyword>
<keyword evidence="5 12" id="KW-0813">Transport</keyword>
<gene>
    <name evidence="14" type="primary">ccmD</name>
    <name evidence="14" type="ORF">E5S66_06390</name>
</gene>
<keyword evidence="7 12" id="KW-0997">Cell inner membrane</keyword>
<dbReference type="GO" id="GO:0017004">
    <property type="term" value="P:cytochrome complex assembly"/>
    <property type="evidence" value="ECO:0007669"/>
    <property type="project" value="UniProtKB-KW"/>
</dbReference>
<dbReference type="EMBL" id="SROY01000002">
    <property type="protein sequence ID" value="TLX22141.1"/>
    <property type="molecule type" value="Genomic_DNA"/>
</dbReference>
<feature type="region of interest" description="Disordered" evidence="13">
    <location>
        <begin position="38"/>
        <end position="58"/>
    </location>
</feature>
<dbReference type="RefSeq" id="WP_138348438.1">
    <property type="nucleotide sequence ID" value="NZ_SROY01000002.1"/>
</dbReference>
<dbReference type="Pfam" id="PF04995">
    <property type="entry name" value="CcmD"/>
    <property type="match status" value="1"/>
</dbReference>
<evidence type="ECO:0000256" key="12">
    <source>
        <dbReference type="RuleBase" id="RU363101"/>
    </source>
</evidence>
<dbReference type="GO" id="GO:0015886">
    <property type="term" value="P:heme transport"/>
    <property type="evidence" value="ECO:0007669"/>
    <property type="project" value="InterPro"/>
</dbReference>
<evidence type="ECO:0000256" key="2">
    <source>
        <dbReference type="ARBA" id="ARBA00004377"/>
    </source>
</evidence>
<sequence length="58" mass="6663">MSYREYVIAAYAVFAAMLLWDFLVPKLQIRAALRAARLRSTRQQAAPPPDTERPLSRD</sequence>
<evidence type="ECO:0000256" key="9">
    <source>
        <dbReference type="ARBA" id="ARBA00022748"/>
    </source>
</evidence>
<evidence type="ECO:0000256" key="6">
    <source>
        <dbReference type="ARBA" id="ARBA00022475"/>
    </source>
</evidence>
<dbReference type="Proteomes" id="UP000308508">
    <property type="component" value="Unassembled WGS sequence"/>
</dbReference>
<keyword evidence="11 12" id="KW-0472">Membrane</keyword>
<evidence type="ECO:0000256" key="4">
    <source>
        <dbReference type="ARBA" id="ARBA00016461"/>
    </source>
</evidence>
<evidence type="ECO:0000313" key="15">
    <source>
        <dbReference type="Proteomes" id="UP000308508"/>
    </source>
</evidence>
<evidence type="ECO:0000256" key="8">
    <source>
        <dbReference type="ARBA" id="ARBA00022692"/>
    </source>
</evidence>
<comment type="similarity">
    <text evidence="3 12">Belongs to the CcmD/CycX/HelD family.</text>
</comment>
<dbReference type="STRING" id="1123377.GCA_000423885_01752"/>
<dbReference type="GO" id="GO:0005886">
    <property type="term" value="C:plasma membrane"/>
    <property type="evidence" value="ECO:0007669"/>
    <property type="project" value="UniProtKB-SubCell"/>
</dbReference>
<evidence type="ECO:0000256" key="10">
    <source>
        <dbReference type="ARBA" id="ARBA00022989"/>
    </source>
</evidence>
<evidence type="ECO:0000256" key="1">
    <source>
        <dbReference type="ARBA" id="ARBA00002442"/>
    </source>
</evidence>
<comment type="caution">
    <text evidence="14">The sequence shown here is derived from an EMBL/GenBank/DDBJ whole genome shotgun (WGS) entry which is preliminary data.</text>
</comment>
<keyword evidence="8 12" id="KW-0812">Transmembrane</keyword>
<evidence type="ECO:0000256" key="5">
    <source>
        <dbReference type="ARBA" id="ARBA00022448"/>
    </source>
</evidence>
<dbReference type="AlphaFoldDB" id="A0A5R9PF59"/>
<keyword evidence="6 12" id="KW-1003">Cell membrane</keyword>
<evidence type="ECO:0000256" key="11">
    <source>
        <dbReference type="ARBA" id="ARBA00023136"/>
    </source>
</evidence>
<comment type="subcellular location">
    <subcellularLocation>
        <location evidence="2 12">Cell inner membrane</location>
        <topology evidence="2 12">Single-pass membrane protein</topology>
    </subcellularLocation>
</comment>
<organism evidence="14 15">
    <name type="scientific">Thermomonas fusca</name>
    <dbReference type="NCBI Taxonomy" id="215690"/>
    <lineage>
        <taxon>Bacteria</taxon>
        <taxon>Pseudomonadati</taxon>
        <taxon>Pseudomonadota</taxon>
        <taxon>Gammaproteobacteria</taxon>
        <taxon>Lysobacterales</taxon>
        <taxon>Lysobacteraceae</taxon>
        <taxon>Thermomonas</taxon>
    </lineage>
</organism>
<keyword evidence="10 12" id="KW-1133">Transmembrane helix</keyword>
<evidence type="ECO:0000313" key="14">
    <source>
        <dbReference type="EMBL" id="TLX22141.1"/>
    </source>
</evidence>
<protein>
    <recommendedName>
        <fullName evidence="4 12">Heme exporter protein D</fullName>
    </recommendedName>
</protein>
<feature type="transmembrane region" description="Helical" evidence="12">
    <location>
        <begin position="6"/>
        <end position="24"/>
    </location>
</feature>
<comment type="function">
    <text evidence="1 12">Required for the export of heme to the periplasm for the biogenesis of c-type cytochromes.</text>
</comment>
<proteinExistence type="inferred from homology"/>
<accession>A0A5R9PF59</accession>
<reference evidence="14 15" key="1">
    <citation type="submission" date="2019-04" db="EMBL/GenBank/DDBJ databases">
        <authorList>
            <person name="Grouzdev D.S."/>
            <person name="Nazina T.N."/>
        </authorList>
    </citation>
    <scope>NUCLEOTIDE SEQUENCE [LARGE SCALE GENOMIC DNA]</scope>
    <source>
        <strain evidence="14 15">SHC 3-19</strain>
    </source>
</reference>
<dbReference type="InterPro" id="IPR007078">
    <property type="entry name" value="Haem_export_protD_CcmD"/>
</dbReference>
<name>A0A5R9PF59_9GAMM</name>
<evidence type="ECO:0000256" key="3">
    <source>
        <dbReference type="ARBA" id="ARBA00008741"/>
    </source>
</evidence>